<evidence type="ECO:0000256" key="2">
    <source>
        <dbReference type="ARBA" id="ARBA00006781"/>
    </source>
</evidence>
<name>A0ABN9ZCF0_PIPNA</name>
<dbReference type="Pfam" id="PF13862">
    <property type="entry name" value="BCCIP"/>
    <property type="match status" value="1"/>
</dbReference>
<keyword evidence="6" id="KW-1185">Reference proteome</keyword>
<sequence>MASRPKRRAVGGGSPQAPGAPVPSPEEEENEETEDQDDDDDDEGDSDEEEDEDEVVGEEVNVEFEAFSISDSDYDGIKRLLQQLFLKAPVNTAELTELLIQQSHIGSVIKQTDVSEDSDDDVDEDEVFGFISLLNLTERKGTPCAEQIKALALRGCAKSCEKSVVEQLDKLLNDSSRPVGLLLSERFINVPAQVALPLHRQLQKELAEAHKTNKPCGKCHFYLLISKTFAEAGKNNSKKNQSSQKKDELMFAKAEEEFFYEKAALRFSYSVQEESDSCLGGRWSFDDVPMQPLRTVMLVPCDRMGEVMAALEEHLSV</sequence>
<accession>A0ABN9ZCF0</accession>
<keyword evidence="3" id="KW-0227">DNA damage</keyword>
<feature type="region of interest" description="Disordered" evidence="4">
    <location>
        <begin position="1"/>
        <end position="58"/>
    </location>
</feature>
<reference evidence="5" key="1">
    <citation type="submission" date="2023-12" db="EMBL/GenBank/DDBJ databases">
        <authorList>
            <person name="Brown T."/>
        </authorList>
    </citation>
    <scope>NUCLEOTIDE SEQUENCE</scope>
</reference>
<keyword evidence="3" id="KW-0131">Cell cycle</keyword>
<dbReference type="EMBL" id="OY882871">
    <property type="protein sequence ID" value="CAK6436007.1"/>
    <property type="molecule type" value="Genomic_DNA"/>
</dbReference>
<evidence type="ECO:0000313" key="5">
    <source>
        <dbReference type="EMBL" id="CAK6436007.1"/>
    </source>
</evidence>
<gene>
    <name evidence="5" type="ORF">MPIPNATIZW_LOCUS4313</name>
</gene>
<comment type="similarity">
    <text evidence="2 3">Belongs to the BCP1 family.</text>
</comment>
<evidence type="ECO:0000313" key="6">
    <source>
        <dbReference type="Proteomes" id="UP001314169"/>
    </source>
</evidence>
<dbReference type="PIRSF" id="PIRSF028983">
    <property type="entry name" value="BCP1"/>
    <property type="match status" value="1"/>
</dbReference>
<keyword evidence="3" id="KW-0234">DNA repair</keyword>
<keyword evidence="3" id="KW-0539">Nucleus</keyword>
<protein>
    <recommendedName>
        <fullName evidence="3">BRCA2 and CDKN1A-interacting protein</fullName>
    </recommendedName>
</protein>
<dbReference type="PANTHER" id="PTHR13261:SF0">
    <property type="entry name" value="BRCA2 AND CDKN1A-INTERACTING PROTEIN"/>
    <property type="match status" value="1"/>
</dbReference>
<evidence type="ECO:0000256" key="1">
    <source>
        <dbReference type="ARBA" id="ARBA00004647"/>
    </source>
</evidence>
<evidence type="ECO:0000256" key="3">
    <source>
        <dbReference type="PIRNR" id="PIRNR028983"/>
    </source>
</evidence>
<organism evidence="5 6">
    <name type="scientific">Pipistrellus nathusii</name>
    <name type="common">Nathusius' pipistrelle</name>
    <dbReference type="NCBI Taxonomy" id="59473"/>
    <lineage>
        <taxon>Eukaryota</taxon>
        <taxon>Metazoa</taxon>
        <taxon>Chordata</taxon>
        <taxon>Craniata</taxon>
        <taxon>Vertebrata</taxon>
        <taxon>Euteleostomi</taxon>
        <taxon>Mammalia</taxon>
        <taxon>Eutheria</taxon>
        <taxon>Laurasiatheria</taxon>
        <taxon>Chiroptera</taxon>
        <taxon>Yangochiroptera</taxon>
        <taxon>Vespertilionidae</taxon>
        <taxon>Pipistrellus</taxon>
    </lineage>
</organism>
<feature type="compositionally biased region" description="Acidic residues" evidence="4">
    <location>
        <begin position="25"/>
        <end position="58"/>
    </location>
</feature>
<comment type="subcellular location">
    <subcellularLocation>
        <location evidence="1">Cytoplasm</location>
        <location evidence="1">Cytoskeleton</location>
        <location evidence="1">Spindle pole</location>
    </subcellularLocation>
    <subcellularLocation>
        <location evidence="3">Nucleus</location>
    </subcellularLocation>
</comment>
<dbReference type="Proteomes" id="UP001314169">
    <property type="component" value="Chromosome 14"/>
</dbReference>
<proteinExistence type="inferred from homology"/>
<comment type="function">
    <text evidence="3">May promote cell cycle arrest by enhancing the inhibition of CDK2 activity by CDKN1A. May be required for repair of DNA damage by homologous recombination in conjunction with BRCA2. May not be involved in non-homologous end joining (NHEJ).</text>
</comment>
<dbReference type="InterPro" id="IPR025602">
    <property type="entry name" value="BCP1_family"/>
</dbReference>
<evidence type="ECO:0000256" key="4">
    <source>
        <dbReference type="SAM" id="MobiDB-lite"/>
    </source>
</evidence>
<dbReference type="PANTHER" id="PTHR13261">
    <property type="entry name" value="BRCA2 AND CDKN1A INTERACTING PROTEIN"/>
    <property type="match status" value="1"/>
</dbReference>